<gene>
    <name evidence="12" type="ORF">HO133_003678</name>
</gene>
<keyword evidence="8" id="KW-0378">Hydrolase</keyword>
<evidence type="ECO:0000256" key="10">
    <source>
        <dbReference type="SAM" id="MobiDB-lite"/>
    </source>
</evidence>
<dbReference type="GO" id="GO:0046872">
    <property type="term" value="F:metal ion binding"/>
    <property type="evidence" value="ECO:0007669"/>
    <property type="project" value="UniProtKB-KW"/>
</dbReference>
<feature type="region of interest" description="Disordered" evidence="10">
    <location>
        <begin position="229"/>
        <end position="248"/>
    </location>
</feature>
<dbReference type="InterPro" id="IPR002156">
    <property type="entry name" value="RNaseH_domain"/>
</dbReference>
<dbReference type="PANTHER" id="PTHR10642">
    <property type="entry name" value="RIBONUCLEASE H1"/>
    <property type="match status" value="1"/>
</dbReference>
<dbReference type="Gene3D" id="3.40.970.10">
    <property type="entry name" value="Ribonuclease H1, N-terminal domain"/>
    <property type="match status" value="2"/>
</dbReference>
<evidence type="ECO:0000256" key="9">
    <source>
        <dbReference type="ARBA" id="ARBA00022842"/>
    </source>
</evidence>
<comment type="catalytic activity">
    <reaction evidence="1">
        <text>Endonucleolytic cleavage to 5'-phosphomonoester.</text>
        <dbReference type="EC" id="3.1.26.4"/>
    </reaction>
</comment>
<dbReference type="Proteomes" id="UP000593566">
    <property type="component" value="Unassembled WGS sequence"/>
</dbReference>
<dbReference type="PROSITE" id="PS50879">
    <property type="entry name" value="RNASE_H_1"/>
    <property type="match status" value="1"/>
</dbReference>
<dbReference type="InterPro" id="IPR009027">
    <property type="entry name" value="Ribosomal_bL9/RNase_H1_N"/>
</dbReference>
<evidence type="ECO:0000256" key="2">
    <source>
        <dbReference type="ARBA" id="ARBA00001946"/>
    </source>
</evidence>
<dbReference type="FunFam" id="3.40.970.10:FF:000001">
    <property type="entry name" value="Ribonuclease H1"/>
    <property type="match status" value="2"/>
</dbReference>
<dbReference type="SUPFAM" id="SSF53098">
    <property type="entry name" value="Ribonuclease H-like"/>
    <property type="match status" value="1"/>
</dbReference>
<dbReference type="InterPro" id="IPR036397">
    <property type="entry name" value="RNaseH_sf"/>
</dbReference>
<comment type="similarity">
    <text evidence="3">Belongs to the RNase H family.</text>
</comment>
<feature type="compositionally biased region" description="Polar residues" evidence="10">
    <location>
        <begin position="1"/>
        <end position="20"/>
    </location>
</feature>
<dbReference type="InterPro" id="IPR012337">
    <property type="entry name" value="RNaseH-like_sf"/>
</dbReference>
<dbReference type="InterPro" id="IPR011320">
    <property type="entry name" value="RNase_H1_N"/>
</dbReference>
<evidence type="ECO:0000256" key="5">
    <source>
        <dbReference type="ARBA" id="ARBA00022722"/>
    </source>
</evidence>
<evidence type="ECO:0000313" key="12">
    <source>
        <dbReference type="EMBL" id="KAF6219853.1"/>
    </source>
</evidence>
<dbReference type="Gene3D" id="3.30.420.10">
    <property type="entry name" value="Ribonuclease H-like superfamily/Ribonuclease H"/>
    <property type="match status" value="1"/>
</dbReference>
<dbReference type="InterPro" id="IPR037056">
    <property type="entry name" value="RNase_H1_N_sf"/>
</dbReference>
<dbReference type="GeneID" id="59332089"/>
<proteinExistence type="inferred from homology"/>
<dbReference type="GO" id="GO:0043137">
    <property type="term" value="P:DNA replication, removal of RNA primer"/>
    <property type="evidence" value="ECO:0007669"/>
    <property type="project" value="TreeGrafter"/>
</dbReference>
<comment type="caution">
    <text evidence="12">The sequence shown here is derived from an EMBL/GenBank/DDBJ whole genome shotgun (WGS) entry which is preliminary data.</text>
</comment>
<dbReference type="AlphaFoldDB" id="A0A8H6CAA9"/>
<organism evidence="12 13">
    <name type="scientific">Letharia lupina</name>
    <dbReference type="NCBI Taxonomy" id="560253"/>
    <lineage>
        <taxon>Eukaryota</taxon>
        <taxon>Fungi</taxon>
        <taxon>Dikarya</taxon>
        <taxon>Ascomycota</taxon>
        <taxon>Pezizomycotina</taxon>
        <taxon>Lecanoromycetes</taxon>
        <taxon>OSLEUM clade</taxon>
        <taxon>Lecanoromycetidae</taxon>
        <taxon>Lecanorales</taxon>
        <taxon>Lecanorineae</taxon>
        <taxon>Parmeliaceae</taxon>
        <taxon>Letharia</taxon>
    </lineage>
</organism>
<keyword evidence="7" id="KW-0255">Endonuclease</keyword>
<accession>A0A8H6CAA9</accession>
<keyword evidence="13" id="KW-1185">Reference proteome</keyword>
<dbReference type="GO" id="GO:0004523">
    <property type="term" value="F:RNA-DNA hybrid ribonuclease activity"/>
    <property type="evidence" value="ECO:0007669"/>
    <property type="project" value="UniProtKB-EC"/>
</dbReference>
<dbReference type="RefSeq" id="XP_037149288.1">
    <property type="nucleotide sequence ID" value="XM_037294600.1"/>
</dbReference>
<evidence type="ECO:0000256" key="8">
    <source>
        <dbReference type="ARBA" id="ARBA00022801"/>
    </source>
</evidence>
<keyword evidence="6" id="KW-0479">Metal-binding</keyword>
<sequence length="399" mass="43984">MDDTASIKSASQAGTSASNGTKRKRSADPKFYAVRVGYQPGIYHTWKDCLEQVKGFKKAMFKSFPTLTDAERFVAGENPVHGNNSGLSPSSKFYAVKKGRVPGIYTDWPSAQEQITGWQKPKHRCFTTRAEAQSFLEEDERRASDSPAVEMDGVSVTHLAADVPIEPEFQPPANKKAKKGAYGTKTWVPEYNEADYEPGTAPLPPDTEDGFDSNIFLDAETGKMLYKTQEQRQVTKPRPSGVSQTEPIRIHTDGSSLGNGTAGAFAGIGVYFGPGDKRNVSETLPGSRQTNQRAELTAILKALEIVPRNRHVLIITDSRYAIDCVTTWYINWRKNGWKTSAGKAVENKDIVENVLVKIEERNKLHVQTNFEWIKGHANHPGNVEADKLAVDGARKGPAS</sequence>
<evidence type="ECO:0000256" key="7">
    <source>
        <dbReference type="ARBA" id="ARBA00022759"/>
    </source>
</evidence>
<dbReference type="Pfam" id="PF01693">
    <property type="entry name" value="Cauli_VI"/>
    <property type="match status" value="2"/>
</dbReference>
<evidence type="ECO:0000256" key="1">
    <source>
        <dbReference type="ARBA" id="ARBA00000077"/>
    </source>
</evidence>
<dbReference type="PANTHER" id="PTHR10642:SF26">
    <property type="entry name" value="RIBONUCLEASE H1"/>
    <property type="match status" value="1"/>
</dbReference>
<keyword evidence="9" id="KW-0460">Magnesium</keyword>
<dbReference type="InterPro" id="IPR050092">
    <property type="entry name" value="RNase_H"/>
</dbReference>
<evidence type="ECO:0000256" key="3">
    <source>
        <dbReference type="ARBA" id="ARBA00005300"/>
    </source>
</evidence>
<comment type="cofactor">
    <cofactor evidence="2">
        <name>Mg(2+)</name>
        <dbReference type="ChEBI" id="CHEBI:18420"/>
    </cofactor>
</comment>
<evidence type="ECO:0000259" key="11">
    <source>
        <dbReference type="PROSITE" id="PS50879"/>
    </source>
</evidence>
<evidence type="ECO:0000256" key="6">
    <source>
        <dbReference type="ARBA" id="ARBA00022723"/>
    </source>
</evidence>
<name>A0A8H6CAA9_9LECA</name>
<dbReference type="SUPFAM" id="SSF55658">
    <property type="entry name" value="L9 N-domain-like"/>
    <property type="match status" value="2"/>
</dbReference>
<dbReference type="Pfam" id="PF00075">
    <property type="entry name" value="RNase_H"/>
    <property type="match status" value="1"/>
</dbReference>
<evidence type="ECO:0000313" key="13">
    <source>
        <dbReference type="Proteomes" id="UP000593566"/>
    </source>
</evidence>
<dbReference type="GO" id="GO:0003676">
    <property type="term" value="F:nucleic acid binding"/>
    <property type="evidence" value="ECO:0007669"/>
    <property type="project" value="InterPro"/>
</dbReference>
<dbReference type="EC" id="3.1.26.4" evidence="4"/>
<dbReference type="FunFam" id="3.30.420.10:FF:000090">
    <property type="entry name" value="Ribonuclease H"/>
    <property type="match status" value="1"/>
</dbReference>
<protein>
    <recommendedName>
        <fullName evidence="4">ribonuclease H</fullName>
        <ecNumber evidence="4">3.1.26.4</ecNumber>
    </recommendedName>
</protein>
<dbReference type="EMBL" id="JACCJB010000018">
    <property type="protein sequence ID" value="KAF6219853.1"/>
    <property type="molecule type" value="Genomic_DNA"/>
</dbReference>
<reference evidence="12 13" key="1">
    <citation type="journal article" date="2020" name="Genomics">
        <title>Complete, high-quality genomes from long-read metagenomic sequencing of two wolf lichen thalli reveals enigmatic genome architecture.</title>
        <authorList>
            <person name="McKenzie S.K."/>
            <person name="Walston R.F."/>
            <person name="Allen J.L."/>
        </authorList>
    </citation>
    <scope>NUCLEOTIDE SEQUENCE [LARGE SCALE GENOMIC DNA]</scope>
    <source>
        <strain evidence="12">WasteWater1</strain>
    </source>
</reference>
<feature type="region of interest" description="Disordered" evidence="10">
    <location>
        <begin position="1"/>
        <end position="26"/>
    </location>
</feature>
<dbReference type="CDD" id="cd09280">
    <property type="entry name" value="RNase_HI_eukaryote_like"/>
    <property type="match status" value="1"/>
</dbReference>
<keyword evidence="5" id="KW-0540">Nuclease</keyword>
<evidence type="ECO:0000256" key="4">
    <source>
        <dbReference type="ARBA" id="ARBA00012180"/>
    </source>
</evidence>
<feature type="domain" description="RNase H type-1" evidence="11">
    <location>
        <begin position="244"/>
        <end position="394"/>
    </location>
</feature>